<dbReference type="AlphaFoldDB" id="A0A1E4RTQ4"/>
<accession>A0A1E4RTQ4</accession>
<dbReference type="EMBL" id="KV454538">
    <property type="protein sequence ID" value="ODV70445.1"/>
    <property type="molecule type" value="Genomic_DNA"/>
</dbReference>
<name>A0A1E4RTQ4_9ASCO</name>
<dbReference type="RefSeq" id="XP_020079512.1">
    <property type="nucleotide sequence ID" value="XM_020223418.1"/>
</dbReference>
<dbReference type="GeneID" id="30997967"/>
<dbReference type="CDD" id="cd00067">
    <property type="entry name" value="GAL4"/>
    <property type="match status" value="1"/>
</dbReference>
<dbReference type="GO" id="GO:0045944">
    <property type="term" value="P:positive regulation of transcription by RNA polymerase II"/>
    <property type="evidence" value="ECO:0007669"/>
    <property type="project" value="TreeGrafter"/>
</dbReference>
<dbReference type="InterPro" id="IPR036864">
    <property type="entry name" value="Zn2-C6_fun-type_DNA-bd_sf"/>
</dbReference>
<protein>
    <recommendedName>
        <fullName evidence="3">Zn(2)-C6 fungal-type domain-containing protein</fullName>
    </recommendedName>
</protein>
<reference evidence="5" key="1">
    <citation type="submission" date="2016-05" db="EMBL/GenBank/DDBJ databases">
        <title>Comparative genomics of biotechnologically important yeasts.</title>
        <authorList>
            <consortium name="DOE Joint Genome Institute"/>
            <person name="Riley R."/>
            <person name="Haridas S."/>
            <person name="Wolfe K.H."/>
            <person name="Lopes M.R."/>
            <person name="Hittinger C.T."/>
            <person name="Goker M."/>
            <person name="Salamov A."/>
            <person name="Wisecaver J."/>
            <person name="Long T.M."/>
            <person name="Aerts A.L."/>
            <person name="Barry K."/>
            <person name="Choi C."/>
            <person name="Clum A."/>
            <person name="Coughlan A.Y."/>
            <person name="Deshpande S."/>
            <person name="Douglass A.P."/>
            <person name="Hanson S.J."/>
            <person name="Klenk H.-P."/>
            <person name="Labutti K."/>
            <person name="Lapidus A."/>
            <person name="Lindquist E."/>
            <person name="Lipzen A."/>
            <person name="Meier-Kolthoff J.P."/>
            <person name="Ohm R.A."/>
            <person name="Otillar R.P."/>
            <person name="Pangilinan J."/>
            <person name="Peng Y."/>
            <person name="Rokas A."/>
            <person name="Rosa C.A."/>
            <person name="Scheuner C."/>
            <person name="Sibirny A.A."/>
            <person name="Slot J.C."/>
            <person name="Stielow J.B."/>
            <person name="Sun H."/>
            <person name="Kurtzman C.P."/>
            <person name="Blackwell M."/>
            <person name="Grigoriev I.V."/>
            <person name="Jeffries T.W."/>
        </authorList>
    </citation>
    <scope>NUCLEOTIDE SEQUENCE [LARGE SCALE GENOMIC DNA]</scope>
    <source>
        <strain evidence="5">NRRL Y-1933</strain>
    </source>
</reference>
<feature type="domain" description="Zn(2)-C6 fungal-type" evidence="3">
    <location>
        <begin position="18"/>
        <end position="46"/>
    </location>
</feature>
<dbReference type="SMART" id="SM00066">
    <property type="entry name" value="GAL4"/>
    <property type="match status" value="1"/>
</dbReference>
<keyword evidence="5" id="KW-1185">Reference proteome</keyword>
<sequence length="573" mass="67880">MAKKRLNASIKRSRTRSGCLTCRDRHVKCDEQQPVCKNCIKLKRKCYRGIRLNFTQYTIYNPSQEVNNNLKQYQQYQNFKLLDQSITIASLYENGKKLYEPYLYLHNKEDLKESDLQYQQDICCSISNVNKENEYEDIITTMPSSTIPTAPAPVPIPASATNLIDEWIPNNNLGENFDNTSILENFDITNYLLQESNLTINNLNANQQPIILNEPINKYNIDINKFINLIQYQKYYWLLDLFNELFIWKSIIPSYCLKLTEIDNQNEEYKLLINCLLNCSINDISLTTLKPLLNQQLNQWNQIKNYEINQANYKKFERLLISIVFLFLNILITIQKNKNFELNYDGKIILNNQSKFFNQIIKKYEFDYVFKSIITISSIHSIIILKFFINKEMKLKFDKDINEDDNDDINYNDENPTLNSFIKLNDFEISNLNSNFIKFEFDSNNFPQNDSPNKLESFKLRQFIWLTIKLDYIDKFPIYSSLFNINLNLLNDFKNIIDFTSFNNNDDNFNILLPNDQGILINLLNLYCNKLINSNDSIHCNDKINNIFKIIENSKMELDIKDHWLTTFNWLLD</sequence>
<dbReference type="PROSITE" id="PS00463">
    <property type="entry name" value="ZN2_CY6_FUNGAL_1"/>
    <property type="match status" value="1"/>
</dbReference>
<evidence type="ECO:0000256" key="1">
    <source>
        <dbReference type="ARBA" id="ARBA00023242"/>
    </source>
</evidence>
<evidence type="ECO:0000259" key="3">
    <source>
        <dbReference type="PROSITE" id="PS50048"/>
    </source>
</evidence>
<dbReference type="SUPFAM" id="SSF57701">
    <property type="entry name" value="Zn2/Cys6 DNA-binding domain"/>
    <property type="match status" value="1"/>
</dbReference>
<feature type="transmembrane region" description="Helical" evidence="2">
    <location>
        <begin position="319"/>
        <end position="335"/>
    </location>
</feature>
<dbReference type="GO" id="GO:0005634">
    <property type="term" value="C:nucleus"/>
    <property type="evidence" value="ECO:0007669"/>
    <property type="project" value="TreeGrafter"/>
</dbReference>
<dbReference type="PANTHER" id="PTHR37534">
    <property type="entry name" value="TRANSCRIPTIONAL ACTIVATOR PROTEIN UGA3"/>
    <property type="match status" value="1"/>
</dbReference>
<keyword evidence="2" id="KW-0472">Membrane</keyword>
<dbReference type="GO" id="GO:0000976">
    <property type="term" value="F:transcription cis-regulatory region binding"/>
    <property type="evidence" value="ECO:0007669"/>
    <property type="project" value="TreeGrafter"/>
</dbReference>
<dbReference type="PANTHER" id="PTHR37534:SF2">
    <property type="entry name" value="N-ACETYLTRANSFERASE DOMAIN-CONTAINING PROTEIN"/>
    <property type="match status" value="1"/>
</dbReference>
<dbReference type="Gene3D" id="4.10.240.10">
    <property type="entry name" value="Zn(2)-C6 fungal-type DNA-binding domain"/>
    <property type="match status" value="1"/>
</dbReference>
<proteinExistence type="predicted"/>
<dbReference type="OrthoDB" id="416217at2759"/>
<organism evidence="4 5">
    <name type="scientific">Hyphopichia burtonii NRRL Y-1933</name>
    <dbReference type="NCBI Taxonomy" id="984485"/>
    <lineage>
        <taxon>Eukaryota</taxon>
        <taxon>Fungi</taxon>
        <taxon>Dikarya</taxon>
        <taxon>Ascomycota</taxon>
        <taxon>Saccharomycotina</taxon>
        <taxon>Pichiomycetes</taxon>
        <taxon>Debaryomycetaceae</taxon>
        <taxon>Hyphopichia</taxon>
    </lineage>
</organism>
<keyword evidence="2" id="KW-1133">Transmembrane helix</keyword>
<gene>
    <name evidence="4" type="ORF">HYPBUDRAFT_4316</name>
</gene>
<dbReference type="Proteomes" id="UP000095085">
    <property type="component" value="Unassembled WGS sequence"/>
</dbReference>
<evidence type="ECO:0000313" key="4">
    <source>
        <dbReference type="EMBL" id="ODV70445.1"/>
    </source>
</evidence>
<feature type="transmembrane region" description="Helical" evidence="2">
    <location>
        <begin position="368"/>
        <end position="389"/>
    </location>
</feature>
<keyword evidence="1" id="KW-0539">Nucleus</keyword>
<dbReference type="GO" id="GO:0000981">
    <property type="term" value="F:DNA-binding transcription factor activity, RNA polymerase II-specific"/>
    <property type="evidence" value="ECO:0007669"/>
    <property type="project" value="InterPro"/>
</dbReference>
<dbReference type="STRING" id="984485.A0A1E4RTQ4"/>
<dbReference type="Pfam" id="PF00172">
    <property type="entry name" value="Zn_clus"/>
    <property type="match status" value="1"/>
</dbReference>
<evidence type="ECO:0000313" key="5">
    <source>
        <dbReference type="Proteomes" id="UP000095085"/>
    </source>
</evidence>
<dbReference type="PROSITE" id="PS50048">
    <property type="entry name" value="ZN2_CY6_FUNGAL_2"/>
    <property type="match status" value="1"/>
</dbReference>
<keyword evidence="2" id="KW-0812">Transmembrane</keyword>
<dbReference type="InterPro" id="IPR001138">
    <property type="entry name" value="Zn2Cys6_DnaBD"/>
</dbReference>
<evidence type="ECO:0000256" key="2">
    <source>
        <dbReference type="SAM" id="Phobius"/>
    </source>
</evidence>
<dbReference type="GO" id="GO:0008270">
    <property type="term" value="F:zinc ion binding"/>
    <property type="evidence" value="ECO:0007669"/>
    <property type="project" value="InterPro"/>
</dbReference>